<dbReference type="EMBL" id="CAMPGE010012586">
    <property type="protein sequence ID" value="CAI2371355.1"/>
    <property type="molecule type" value="Genomic_DNA"/>
</dbReference>
<protein>
    <submittedName>
        <fullName evidence="2">Uncharacterized protein</fullName>
    </submittedName>
</protein>
<name>A0AAD1UTQ1_EUPCR</name>
<keyword evidence="3" id="KW-1185">Reference proteome</keyword>
<evidence type="ECO:0000313" key="2">
    <source>
        <dbReference type="EMBL" id="CAI2371355.1"/>
    </source>
</evidence>
<feature type="compositionally biased region" description="Basic and acidic residues" evidence="1">
    <location>
        <begin position="41"/>
        <end position="58"/>
    </location>
</feature>
<accession>A0AAD1UTQ1</accession>
<comment type="caution">
    <text evidence="2">The sequence shown here is derived from an EMBL/GenBank/DDBJ whole genome shotgun (WGS) entry which is preliminary data.</text>
</comment>
<gene>
    <name evidence="2" type="ORF">ECRASSUSDP1_LOCUS12676</name>
</gene>
<reference evidence="2" key="1">
    <citation type="submission" date="2023-07" db="EMBL/GenBank/DDBJ databases">
        <authorList>
            <consortium name="AG Swart"/>
            <person name="Singh M."/>
            <person name="Singh A."/>
            <person name="Seah K."/>
            <person name="Emmerich C."/>
        </authorList>
    </citation>
    <scope>NUCLEOTIDE SEQUENCE</scope>
    <source>
        <strain evidence="2">DP1</strain>
    </source>
</reference>
<sequence length="94" mass="11097">MIKNRESTSRTPHPNVTRPSYFNKRKLTPNHISKFRSNSNRIEKNSKPVVESEKSEQRKNLTTKIQEALFKTNKFMKKYAALYSKSSPKSKFIY</sequence>
<evidence type="ECO:0000313" key="3">
    <source>
        <dbReference type="Proteomes" id="UP001295684"/>
    </source>
</evidence>
<feature type="compositionally biased region" description="Polar residues" evidence="1">
    <location>
        <begin position="9"/>
        <end position="20"/>
    </location>
</feature>
<feature type="region of interest" description="Disordered" evidence="1">
    <location>
        <begin position="1"/>
        <end position="58"/>
    </location>
</feature>
<organism evidence="2 3">
    <name type="scientific">Euplotes crassus</name>
    <dbReference type="NCBI Taxonomy" id="5936"/>
    <lineage>
        <taxon>Eukaryota</taxon>
        <taxon>Sar</taxon>
        <taxon>Alveolata</taxon>
        <taxon>Ciliophora</taxon>
        <taxon>Intramacronucleata</taxon>
        <taxon>Spirotrichea</taxon>
        <taxon>Hypotrichia</taxon>
        <taxon>Euplotida</taxon>
        <taxon>Euplotidae</taxon>
        <taxon>Moneuplotes</taxon>
    </lineage>
</organism>
<dbReference type="Proteomes" id="UP001295684">
    <property type="component" value="Unassembled WGS sequence"/>
</dbReference>
<proteinExistence type="predicted"/>
<dbReference type="AlphaFoldDB" id="A0AAD1UTQ1"/>
<evidence type="ECO:0000256" key="1">
    <source>
        <dbReference type="SAM" id="MobiDB-lite"/>
    </source>
</evidence>